<dbReference type="InterPro" id="IPR012854">
    <property type="entry name" value="Cu_amine_oxidase-like_N"/>
</dbReference>
<dbReference type="SMART" id="SM00047">
    <property type="entry name" value="LYZ2"/>
    <property type="match status" value="1"/>
</dbReference>
<organism evidence="3 4">
    <name type="scientific">Tepidimicrobium xylanilyticum</name>
    <dbReference type="NCBI Taxonomy" id="1123352"/>
    <lineage>
        <taxon>Bacteria</taxon>
        <taxon>Bacillati</taxon>
        <taxon>Bacillota</taxon>
        <taxon>Tissierellia</taxon>
        <taxon>Tissierellales</taxon>
        <taxon>Tepidimicrobiaceae</taxon>
        <taxon>Tepidimicrobium</taxon>
    </lineage>
</organism>
<dbReference type="Gene3D" id="4.10.80.30">
    <property type="entry name" value="DNA polymerase, domain 6"/>
    <property type="match status" value="1"/>
</dbReference>
<keyword evidence="4" id="KW-1185">Reference proteome</keyword>
<dbReference type="OrthoDB" id="977752at2"/>
<gene>
    <name evidence="3" type="ORF">SAMN05660923_01816</name>
</gene>
<dbReference type="PANTHER" id="PTHR33308:SF9">
    <property type="entry name" value="PEPTIDOGLYCAN HYDROLASE FLGJ"/>
    <property type="match status" value="1"/>
</dbReference>
<evidence type="ECO:0000259" key="2">
    <source>
        <dbReference type="SMART" id="SM00047"/>
    </source>
</evidence>
<dbReference type="Pfam" id="PF01832">
    <property type="entry name" value="Glucosaminidase"/>
    <property type="match status" value="1"/>
</dbReference>
<name>A0A1H2ZEY4_9FIRM</name>
<evidence type="ECO:0000256" key="1">
    <source>
        <dbReference type="ARBA" id="ARBA00022801"/>
    </source>
</evidence>
<dbReference type="Proteomes" id="UP000198828">
    <property type="component" value="Unassembled WGS sequence"/>
</dbReference>
<dbReference type="EMBL" id="FNNG01000007">
    <property type="protein sequence ID" value="SDX15960.1"/>
    <property type="molecule type" value="Genomic_DNA"/>
</dbReference>
<dbReference type="InterPro" id="IPR036582">
    <property type="entry name" value="Mao_N_sf"/>
</dbReference>
<evidence type="ECO:0000313" key="3">
    <source>
        <dbReference type="EMBL" id="SDX15960.1"/>
    </source>
</evidence>
<dbReference type="PANTHER" id="PTHR33308">
    <property type="entry name" value="PEPTIDOGLYCAN HYDROLASE FLGJ"/>
    <property type="match status" value="1"/>
</dbReference>
<dbReference type="AlphaFoldDB" id="A0A1H2ZEY4"/>
<dbReference type="GO" id="GO:0004040">
    <property type="term" value="F:amidase activity"/>
    <property type="evidence" value="ECO:0007669"/>
    <property type="project" value="InterPro"/>
</dbReference>
<dbReference type="PRINTS" id="PR01002">
    <property type="entry name" value="FLGFLGJ"/>
</dbReference>
<dbReference type="Gene3D" id="3.30.457.10">
    <property type="entry name" value="Copper amine oxidase-like, N-terminal domain"/>
    <property type="match status" value="1"/>
</dbReference>
<reference evidence="3 4" key="1">
    <citation type="submission" date="2016-10" db="EMBL/GenBank/DDBJ databases">
        <authorList>
            <person name="de Groot N.N."/>
        </authorList>
    </citation>
    <scope>NUCLEOTIDE SEQUENCE [LARGE SCALE GENOMIC DNA]</scope>
    <source>
        <strain evidence="3 4">DSM 23310</strain>
    </source>
</reference>
<dbReference type="Gene3D" id="1.10.530.10">
    <property type="match status" value="1"/>
</dbReference>
<accession>A0A1H2ZEY4</accession>
<keyword evidence="1 3" id="KW-0378">Hydrolase</keyword>
<protein>
    <submittedName>
        <fullName evidence="3">Flagellum-specific peptidoglycan hydrolase FlgJ</fullName>
    </submittedName>
</protein>
<evidence type="ECO:0000313" key="4">
    <source>
        <dbReference type="Proteomes" id="UP000198828"/>
    </source>
</evidence>
<proteinExistence type="predicted"/>
<feature type="domain" description="Mannosyl-glycoprotein endo-beta-N-acetylglucosamidase-like" evidence="2">
    <location>
        <begin position="540"/>
        <end position="699"/>
    </location>
</feature>
<dbReference type="InterPro" id="IPR051056">
    <property type="entry name" value="Glycosyl_Hydrolase_73"/>
</dbReference>
<dbReference type="Pfam" id="PF07833">
    <property type="entry name" value="Cu_amine_oxidN1"/>
    <property type="match status" value="1"/>
</dbReference>
<dbReference type="SUPFAM" id="SSF55383">
    <property type="entry name" value="Copper amine oxidase, domain N"/>
    <property type="match status" value="1"/>
</dbReference>
<sequence length="703" mass="79251">MNMKGIKKLIFLILIIAIILPLGFSLYPLAAKPIRLLVDGKDITSKASPIIEKGRTLVPIRFVAEELGAKVSWIHEDRKVIIQKGQQVVDLKIDSYLVMSKDEKKNYILSDTTPKIIDDRTYVPLRLISNALGVGIEWDEENRIVRIDSNKVSEIESFFPIKISSLESGQTIKGKTELGVEFLGEDSIDGKEIKYLLLNPETRKGYVVARGKDLKGNYSWIPNLKDKGERVLVAAIYDEEEQFIAGDAVQVYLEVTPKVSLMGVKEGEVLNDVVNLMVDTSFVASRVKYQITNLDKGETKIFGEDTPIDPYGEYRWIPNLKDNGNYSFKAIVYDMENNSYESNEIIAKIEVMPKLSLSGVAQGQTIDKPVNLLASRNFDASETQYILRDPISKAEEVLAVIPYGSYRWFPGPEISGENELLVRVKDTRGQVHESEPIRIKTTGKPIILLDGIGPNQVIRDTVKLRVRSNVDLESVSYVLINKNTNKQKVIANDVDAQSEQSYTPKKEDTGYWKLVAIGKLKGKEIISDEIPFRVYLGEIHKSVPIIEKEKFLSLASGLAKKSWEKTGMSAALQTAQSILETGWGQSVPVDKYSGKVSYNLFGIKGKGPAGSVIYNTWEVYNGQTYYVDAEFRAYNSVEESWNDHKSLLLNSDRYEPFRQVMHNSYQGAWALKRAGYATDPEYALKLIRIIKQYELEKLDIIDI</sequence>
<dbReference type="InterPro" id="IPR002901">
    <property type="entry name" value="MGlyc_endo_b_GlcNAc-like_dom"/>
</dbReference>